<protein>
    <submittedName>
        <fullName evidence="2">DUF523 and DUF1722 domain-containing protein</fullName>
    </submittedName>
</protein>
<organism evidence="2 3">
    <name type="scientific">Geomonas propionica</name>
    <dbReference type="NCBI Taxonomy" id="2798582"/>
    <lineage>
        <taxon>Bacteria</taxon>
        <taxon>Pseudomonadati</taxon>
        <taxon>Thermodesulfobacteriota</taxon>
        <taxon>Desulfuromonadia</taxon>
        <taxon>Geobacterales</taxon>
        <taxon>Geobacteraceae</taxon>
        <taxon>Geomonas</taxon>
    </lineage>
</organism>
<dbReference type="PANTHER" id="PTHR30087:SF0">
    <property type="entry name" value="INNER MEMBRANE PROTEIN"/>
    <property type="match status" value="1"/>
</dbReference>
<dbReference type="Pfam" id="PF04463">
    <property type="entry name" value="2-thiour_desulf"/>
    <property type="match status" value="1"/>
</dbReference>
<dbReference type="Proteomes" id="UP000641025">
    <property type="component" value="Unassembled WGS sequence"/>
</dbReference>
<dbReference type="PANTHER" id="PTHR30087">
    <property type="entry name" value="INNER MEMBRANE PROTEIN"/>
    <property type="match status" value="1"/>
</dbReference>
<accession>A0ABS0YR15</accession>
<proteinExistence type="predicted"/>
<name>A0ABS0YR15_9BACT</name>
<dbReference type="EMBL" id="JAEMHK010000006">
    <property type="protein sequence ID" value="MBJ6800389.1"/>
    <property type="molecule type" value="Genomic_DNA"/>
</dbReference>
<reference evidence="2 3" key="1">
    <citation type="submission" date="2020-12" db="EMBL/GenBank/DDBJ databases">
        <title>Geomonas sp. Red259, isolated from paddy soil.</title>
        <authorList>
            <person name="Xu Z."/>
            <person name="Zhang Z."/>
            <person name="Masuda Y."/>
            <person name="Itoh H."/>
            <person name="Senoo K."/>
        </authorList>
    </citation>
    <scope>NUCLEOTIDE SEQUENCE [LARGE SCALE GENOMIC DNA]</scope>
    <source>
        <strain evidence="2 3">Red259</strain>
    </source>
</reference>
<evidence type="ECO:0000259" key="1">
    <source>
        <dbReference type="Pfam" id="PF08349"/>
    </source>
</evidence>
<evidence type="ECO:0000313" key="3">
    <source>
        <dbReference type="Proteomes" id="UP000641025"/>
    </source>
</evidence>
<dbReference type="InterPro" id="IPR007553">
    <property type="entry name" value="2-thiour_desulf"/>
</dbReference>
<evidence type="ECO:0000313" key="2">
    <source>
        <dbReference type="EMBL" id="MBJ6800389.1"/>
    </source>
</evidence>
<dbReference type="InterPro" id="IPR013560">
    <property type="entry name" value="DUF1722"/>
</dbReference>
<dbReference type="InterPro" id="IPR017087">
    <property type="entry name" value="UCP037004"/>
</dbReference>
<comment type="caution">
    <text evidence="2">The sequence shown here is derived from an EMBL/GenBank/DDBJ whole genome shotgun (WGS) entry which is preliminary data.</text>
</comment>
<keyword evidence="3" id="KW-1185">Reference proteome</keyword>
<dbReference type="RefSeq" id="WP_199394900.1">
    <property type="nucleotide sequence ID" value="NZ_JAEMHK010000006.1"/>
</dbReference>
<sequence length="318" mass="36242">MSGSGAPIKIGVSSCLLGEKVRYDGGHKHDPYLTGVLGRFFSFVPVCPEVECGMTTPREAMRLEGDPAQPRLMTHRTRIDKTEQMLAFCRAKVEQLAAEDLCGFIFKKGSPSSGLFRVKVYREGMPAASGSGLFAASVARRFPQLPMEEEGRLNDPVLRENFIERVFAFRRWKDFLAEGPDLGRLVQFHTCQKLLIMSHSTQLYRELGALVATGKEIAFPELLERYQELYMKALELHATAKKQTNVLMHIMGYFKKHLSVEEKQELLQLIKQYHDGLVPLVVPLTMLRHYVAKYRQEYLSQQVYLSPHPAELMLRNHV</sequence>
<gene>
    <name evidence="2" type="ORF">JFN90_09605</name>
</gene>
<dbReference type="Pfam" id="PF08349">
    <property type="entry name" value="DUF1722"/>
    <property type="match status" value="1"/>
</dbReference>
<feature type="domain" description="DUF1722" evidence="1">
    <location>
        <begin position="193"/>
        <end position="309"/>
    </location>
</feature>
<dbReference type="PIRSF" id="PIRSF037004">
    <property type="entry name" value="UCP037004"/>
    <property type="match status" value="1"/>
</dbReference>